<comment type="caution">
    <text evidence="1">The sequence shown here is derived from an EMBL/GenBank/DDBJ whole genome shotgun (WGS) entry which is preliminary data.</text>
</comment>
<dbReference type="Proteomes" id="UP000245981">
    <property type="component" value="Unassembled WGS sequence"/>
</dbReference>
<sequence>MLRMLDSDQATVWCQKQTVALLVIVMADARL</sequence>
<evidence type="ECO:0000313" key="1">
    <source>
        <dbReference type="EMBL" id="PWL00433.1"/>
    </source>
</evidence>
<proteinExistence type="predicted"/>
<gene>
    <name evidence="1" type="ORF">C7431_101239</name>
</gene>
<dbReference type="EMBL" id="QGHF01000001">
    <property type="protein sequence ID" value="PWL00433.1"/>
    <property type="molecule type" value="Genomic_DNA"/>
</dbReference>
<name>A0A2V2BMX1_9GAMM</name>
<evidence type="ECO:0000313" key="2">
    <source>
        <dbReference type="Proteomes" id="UP000245981"/>
    </source>
</evidence>
<accession>A0A2V2BMX1</accession>
<dbReference type="AlphaFoldDB" id="A0A2V2BMX1"/>
<organism evidence="1 2">
    <name type="scientific">Pantoea allii</name>
    <dbReference type="NCBI Taxonomy" id="574096"/>
    <lineage>
        <taxon>Bacteria</taxon>
        <taxon>Pseudomonadati</taxon>
        <taxon>Pseudomonadota</taxon>
        <taxon>Gammaproteobacteria</taxon>
        <taxon>Enterobacterales</taxon>
        <taxon>Erwiniaceae</taxon>
        <taxon>Pantoea</taxon>
    </lineage>
</organism>
<reference evidence="1 2" key="1">
    <citation type="submission" date="2018-05" db="EMBL/GenBank/DDBJ databases">
        <title>Genomic Encyclopedia of Type Strains, Phase IV (KMG-V): Genome sequencing to study the core and pangenomes of soil and plant-associated prokaryotes.</title>
        <authorList>
            <person name="Whitman W."/>
        </authorList>
    </citation>
    <scope>NUCLEOTIDE SEQUENCE [LARGE SCALE GENOMIC DNA]</scope>
    <source>
        <strain evidence="1 2">PNA 200-10</strain>
    </source>
</reference>
<protein>
    <submittedName>
        <fullName evidence="1">Uncharacterized protein</fullName>
    </submittedName>
</protein>